<keyword evidence="6" id="KW-1185">Reference proteome</keyword>
<dbReference type="GO" id="GO:0006430">
    <property type="term" value="P:lysyl-tRNA aminoacylation"/>
    <property type="evidence" value="ECO:0007669"/>
    <property type="project" value="InterPro"/>
</dbReference>
<dbReference type="PANTHER" id="PTHR42918">
    <property type="entry name" value="LYSYL-TRNA SYNTHETASE"/>
    <property type="match status" value="1"/>
</dbReference>
<dbReference type="InterPro" id="IPR004364">
    <property type="entry name" value="Aa-tRNA-synt_II"/>
</dbReference>
<dbReference type="GO" id="GO:0004824">
    <property type="term" value="F:lysine-tRNA ligase activity"/>
    <property type="evidence" value="ECO:0007669"/>
    <property type="project" value="InterPro"/>
</dbReference>
<dbReference type="InterPro" id="IPR045864">
    <property type="entry name" value="aa-tRNA-synth_II/BPL/LPL"/>
</dbReference>
<evidence type="ECO:0000256" key="1">
    <source>
        <dbReference type="ARBA" id="ARBA00022598"/>
    </source>
</evidence>
<feature type="domain" description="Aminoacyl-transfer RNA synthetases class-II family profile" evidence="4">
    <location>
        <begin position="26"/>
        <end position="348"/>
    </location>
</feature>
<dbReference type="GO" id="GO:0005829">
    <property type="term" value="C:cytosol"/>
    <property type="evidence" value="ECO:0007669"/>
    <property type="project" value="TreeGrafter"/>
</dbReference>
<protein>
    <submittedName>
        <fullName evidence="5">EF-P lysine aminoacylase GenX</fullName>
    </submittedName>
</protein>
<dbReference type="InterPro" id="IPR004525">
    <property type="entry name" value="EpmA"/>
</dbReference>
<dbReference type="PANTHER" id="PTHR42918:SF6">
    <property type="entry name" value="ELONGATION FACTOR P--(R)-BETA-LYSINE LIGASE"/>
    <property type="match status" value="1"/>
</dbReference>
<dbReference type="AlphaFoldDB" id="A0A858R7H9"/>
<gene>
    <name evidence="5" type="primary">genX</name>
    <name evidence="5" type="ORF">HHL28_09890</name>
</gene>
<keyword evidence="2" id="KW-0547">Nucleotide-binding</keyword>
<evidence type="ECO:0000313" key="5">
    <source>
        <dbReference type="EMBL" id="QJE73365.1"/>
    </source>
</evidence>
<dbReference type="EMBL" id="CP051775">
    <property type="protein sequence ID" value="QJE73365.1"/>
    <property type="molecule type" value="Genomic_DNA"/>
</dbReference>
<evidence type="ECO:0000256" key="2">
    <source>
        <dbReference type="ARBA" id="ARBA00022741"/>
    </source>
</evidence>
<dbReference type="Proteomes" id="UP000501891">
    <property type="component" value="Chromosome"/>
</dbReference>
<dbReference type="Pfam" id="PF00152">
    <property type="entry name" value="tRNA-synt_2"/>
    <property type="match status" value="1"/>
</dbReference>
<dbReference type="SUPFAM" id="SSF55681">
    <property type="entry name" value="Class II aaRS and biotin synthetases"/>
    <property type="match status" value="1"/>
</dbReference>
<dbReference type="KEGG" id="acru:HHL28_09890"/>
<accession>A0A858R7H9</accession>
<dbReference type="PROSITE" id="PS50862">
    <property type="entry name" value="AA_TRNA_LIGASE_II"/>
    <property type="match status" value="1"/>
</dbReference>
<dbReference type="InterPro" id="IPR018149">
    <property type="entry name" value="Lys-tRNA-synth_II_C"/>
</dbReference>
<dbReference type="GO" id="GO:0005524">
    <property type="term" value="F:ATP binding"/>
    <property type="evidence" value="ECO:0007669"/>
    <property type="project" value="UniProtKB-KW"/>
</dbReference>
<name>A0A858R7H9_9PROT</name>
<proteinExistence type="predicted"/>
<keyword evidence="1" id="KW-0436">Ligase</keyword>
<dbReference type="GO" id="GO:0000049">
    <property type="term" value="F:tRNA binding"/>
    <property type="evidence" value="ECO:0007669"/>
    <property type="project" value="TreeGrafter"/>
</dbReference>
<evidence type="ECO:0000313" key="6">
    <source>
        <dbReference type="Proteomes" id="UP000501891"/>
    </source>
</evidence>
<dbReference type="InterPro" id="IPR006195">
    <property type="entry name" value="aa-tRNA-synth_II"/>
</dbReference>
<dbReference type="NCBIfam" id="TIGR00462">
    <property type="entry name" value="genX"/>
    <property type="match status" value="1"/>
</dbReference>
<evidence type="ECO:0000256" key="3">
    <source>
        <dbReference type="ARBA" id="ARBA00022840"/>
    </source>
</evidence>
<dbReference type="NCBIfam" id="NF006828">
    <property type="entry name" value="PRK09350.1"/>
    <property type="match status" value="1"/>
</dbReference>
<dbReference type="Gene3D" id="3.30.930.10">
    <property type="entry name" value="Bira Bifunctional Protein, Domain 2"/>
    <property type="match status" value="1"/>
</dbReference>
<reference evidence="5" key="1">
    <citation type="submission" date="2020-04" db="EMBL/GenBank/DDBJ databases">
        <title>A desert anoxygenic phototrophic bacterium fixes CO2 using RubisCO under aerobic conditions.</title>
        <authorList>
            <person name="Tang K."/>
        </authorList>
    </citation>
    <scope>NUCLEOTIDE SEQUENCE [LARGE SCALE GENOMIC DNA]</scope>
    <source>
        <strain evidence="5">MIMtkB3</strain>
    </source>
</reference>
<sequence length="352" mass="39714">MPPTTPRLPWWHPDSLARRRPHLKARQSVTRALRHWFEGQGFEEVETPALQISPGLEVHLMAFGTELVGPHPEDRRRLYLHTSPEFSMKKLLAGGVPRLFQLAHVFRNGERSPTHHPEFSMLEWYRAGAGYRDLMEDCVGLVRAACRATGAERLTGRHGTCDPFGEWEVLTVQEAFQRHAGIDLLATAPDPLRPDRDLLAAEAARVGIRTAESDTWEDLFFRIALERIEPHLGFGRPTFLADYPVSMAALARAKPEDPRVAERFELYACGVELANAFGELTDAQVQRRRFEADMAEKERLYGERYPIDEEFLEALALMPESAGIALGFDRLVMLVTGAAEIDDVLWVPVAKA</sequence>
<keyword evidence="3" id="KW-0067">ATP-binding</keyword>
<evidence type="ECO:0000259" key="4">
    <source>
        <dbReference type="PROSITE" id="PS50862"/>
    </source>
</evidence>
<dbReference type="PRINTS" id="PR00982">
    <property type="entry name" value="TRNASYNTHLYS"/>
</dbReference>
<organism evidence="5 6">
    <name type="scientific">Aerophototrophica crusticola</name>
    <dbReference type="NCBI Taxonomy" id="1709002"/>
    <lineage>
        <taxon>Bacteria</taxon>
        <taxon>Pseudomonadati</taxon>
        <taxon>Pseudomonadota</taxon>
        <taxon>Alphaproteobacteria</taxon>
        <taxon>Rhodospirillales</taxon>
        <taxon>Rhodospirillaceae</taxon>
        <taxon>Aerophototrophica</taxon>
    </lineage>
</organism>